<evidence type="ECO:0000313" key="2">
    <source>
        <dbReference type="Proteomes" id="UP001165960"/>
    </source>
</evidence>
<keyword evidence="2" id="KW-1185">Reference proteome</keyword>
<protein>
    <submittedName>
        <fullName evidence="1">Ethionine resistance protein</fullName>
    </submittedName>
</protein>
<name>A0ACC2RF75_9FUNG</name>
<dbReference type="Proteomes" id="UP001165960">
    <property type="component" value="Unassembled WGS sequence"/>
</dbReference>
<gene>
    <name evidence="1" type="primary">ERC1_12</name>
    <name evidence="1" type="ORF">DSO57_1031766</name>
</gene>
<accession>A0ACC2RF75</accession>
<comment type="caution">
    <text evidence="1">The sequence shown here is derived from an EMBL/GenBank/DDBJ whole genome shotgun (WGS) entry which is preliminary data.</text>
</comment>
<sequence>MVHVMVLPEHFGLGLIGIPLASALIAWTSSALLLVAVATTSARQCWGGFSREALRGWGEYMRIAFPGMVMVAGIVWPIEFISFVASYFGPHALSSQSITNTIFQMMLLVHAGISSGSAIGVGNHLGASLPNRSRLSAHAVLIFCAILGTMQSLGLLLWRDTVVGFFTKDAAVHKLAIETVTVVALSQPFKALGSISSGILRGQGRQRVSALFKLSACYLLALPLGMVLAHRYKMGLLGLWIGVGVSWVYTALGELAAVLNTDWNRQVFLCQRRMNAYGRDVGGTFL</sequence>
<evidence type="ECO:0000313" key="1">
    <source>
        <dbReference type="EMBL" id="KAJ9048738.1"/>
    </source>
</evidence>
<reference evidence="1" key="1">
    <citation type="submission" date="2022-04" db="EMBL/GenBank/DDBJ databases">
        <title>Genome of the entomopathogenic fungus Entomophthora muscae.</title>
        <authorList>
            <person name="Elya C."/>
            <person name="Lovett B.R."/>
            <person name="Lee E."/>
            <person name="Macias A.M."/>
            <person name="Hajek A.E."/>
            <person name="De Bivort B.L."/>
            <person name="Kasson M.T."/>
            <person name="De Fine Licht H.H."/>
            <person name="Stajich J.E."/>
        </authorList>
    </citation>
    <scope>NUCLEOTIDE SEQUENCE</scope>
    <source>
        <strain evidence="1">Berkeley</strain>
    </source>
</reference>
<dbReference type="EMBL" id="QTSX02007331">
    <property type="protein sequence ID" value="KAJ9048738.1"/>
    <property type="molecule type" value="Genomic_DNA"/>
</dbReference>
<organism evidence="1 2">
    <name type="scientific">Entomophthora muscae</name>
    <dbReference type="NCBI Taxonomy" id="34485"/>
    <lineage>
        <taxon>Eukaryota</taxon>
        <taxon>Fungi</taxon>
        <taxon>Fungi incertae sedis</taxon>
        <taxon>Zoopagomycota</taxon>
        <taxon>Entomophthoromycotina</taxon>
        <taxon>Entomophthoromycetes</taxon>
        <taxon>Entomophthorales</taxon>
        <taxon>Entomophthoraceae</taxon>
        <taxon>Entomophthora</taxon>
    </lineage>
</organism>
<proteinExistence type="predicted"/>